<dbReference type="Pfam" id="PF06906">
    <property type="entry name" value="DUF1272"/>
    <property type="match status" value="1"/>
</dbReference>
<dbReference type="AlphaFoldDB" id="A0A6P1TBR1"/>
<evidence type="ECO:0000313" key="4">
    <source>
        <dbReference type="Proteomes" id="UP000563601"/>
    </source>
</evidence>
<evidence type="ECO:0000313" key="1">
    <source>
        <dbReference type="EMBL" id="MBB5210874.1"/>
    </source>
</evidence>
<dbReference type="EMBL" id="CP047491">
    <property type="protein sequence ID" value="QHQ38699.1"/>
    <property type="molecule type" value="Genomic_DNA"/>
</dbReference>
<accession>A0A6P1TBR1</accession>
<dbReference type="InterPro" id="IPR010696">
    <property type="entry name" value="DUF1272"/>
</dbReference>
<evidence type="ECO:0000313" key="3">
    <source>
        <dbReference type="Proteomes" id="UP000464675"/>
    </source>
</evidence>
<proteinExistence type="predicted"/>
<dbReference type="RefSeq" id="WP_161858027.1">
    <property type="nucleotide sequence ID" value="NZ_CP047491.1"/>
</dbReference>
<organism evidence="1 4">
    <name type="scientific">Microbulbifer hydrolyticus</name>
    <dbReference type="NCBI Taxonomy" id="48074"/>
    <lineage>
        <taxon>Bacteria</taxon>
        <taxon>Pseudomonadati</taxon>
        <taxon>Pseudomonadota</taxon>
        <taxon>Gammaproteobacteria</taxon>
        <taxon>Cellvibrionales</taxon>
        <taxon>Microbulbiferaceae</taxon>
        <taxon>Microbulbifer</taxon>
    </lineage>
</organism>
<gene>
    <name evidence="2" type="ORF">GTQ55_06650</name>
    <name evidence="1" type="ORF">HNQ53_001062</name>
</gene>
<dbReference type="Proteomes" id="UP000464675">
    <property type="component" value="Chromosome"/>
</dbReference>
<dbReference type="OrthoDB" id="9808883at2"/>
<protein>
    <submittedName>
        <fullName evidence="2">DUF1272 domain-containing protein</fullName>
    </submittedName>
</protein>
<dbReference type="EMBL" id="JACHHR010000001">
    <property type="protein sequence ID" value="MBB5210874.1"/>
    <property type="molecule type" value="Genomic_DNA"/>
</dbReference>
<reference evidence="1 4" key="2">
    <citation type="submission" date="2020-08" db="EMBL/GenBank/DDBJ databases">
        <title>Genomic Encyclopedia of Type Strains, Phase IV (KMG-IV): sequencing the most valuable type-strain genomes for metagenomic binning, comparative biology and taxonomic classification.</title>
        <authorList>
            <person name="Goeker M."/>
        </authorList>
    </citation>
    <scope>NUCLEOTIDE SEQUENCE [LARGE SCALE GENOMIC DNA]</scope>
    <source>
        <strain evidence="1 4">DSM 11525</strain>
    </source>
</reference>
<keyword evidence="3" id="KW-1185">Reference proteome</keyword>
<evidence type="ECO:0000313" key="2">
    <source>
        <dbReference type="EMBL" id="QHQ38699.1"/>
    </source>
</evidence>
<dbReference type="Proteomes" id="UP000563601">
    <property type="component" value="Unassembled WGS sequence"/>
</dbReference>
<sequence>MLKMKVTCERCSAKLGLSDQAFICSYECTFCAQCTEELKQECPNCQGNLVVRPLRRTSPTEVAKSGFKAKLETILP</sequence>
<name>A0A6P1TBR1_9GAMM</name>
<reference evidence="2 3" key="1">
    <citation type="submission" date="2020-01" db="EMBL/GenBank/DDBJ databases">
        <title>The possibility of degradation of plastic by Microbulbifer hydrolyticus IRE-31.</title>
        <authorList>
            <person name="Liu L."/>
        </authorList>
    </citation>
    <scope>NUCLEOTIDE SEQUENCE [LARGE SCALE GENOMIC DNA]</scope>
    <source>
        <strain evidence="2 3">IRE-31</strain>
    </source>
</reference>